<feature type="domain" description="DUF559" evidence="2">
    <location>
        <begin position="4"/>
        <end position="109"/>
    </location>
</feature>
<dbReference type="InterPro" id="IPR047216">
    <property type="entry name" value="Endonuclease_DUF559_bact"/>
</dbReference>
<dbReference type="SUPFAM" id="SSF52980">
    <property type="entry name" value="Restriction endonuclease-like"/>
    <property type="match status" value="1"/>
</dbReference>
<dbReference type="PANTHER" id="PTHR38590">
    <property type="entry name" value="BLL0828 PROTEIN"/>
    <property type="match status" value="1"/>
</dbReference>
<gene>
    <name evidence="3" type="ORF">ABB22_01655</name>
</gene>
<comment type="caution">
    <text evidence="3">The sequence shown here is derived from an EMBL/GenBank/DDBJ whole genome shotgun (WGS) entry which is preliminary data.</text>
</comment>
<feature type="region of interest" description="Disordered" evidence="1">
    <location>
        <begin position="108"/>
        <end position="129"/>
    </location>
</feature>
<keyword evidence="4" id="KW-1185">Reference proteome</keyword>
<proteinExistence type="predicted"/>
<accession>A0ABR5NP95</accession>
<dbReference type="RefSeq" id="WP_055766928.1">
    <property type="nucleotide sequence ID" value="NZ_LDJG01000002.1"/>
</dbReference>
<dbReference type="Gene3D" id="3.40.960.10">
    <property type="entry name" value="VSR Endonuclease"/>
    <property type="match status" value="1"/>
</dbReference>
<dbReference type="InterPro" id="IPR007569">
    <property type="entry name" value="DUF559"/>
</dbReference>
<dbReference type="CDD" id="cd01038">
    <property type="entry name" value="Endonuclease_DUF559"/>
    <property type="match status" value="1"/>
</dbReference>
<reference evidence="3 4" key="1">
    <citation type="submission" date="2015-05" db="EMBL/GenBank/DDBJ databases">
        <title>Genome sequencing and analysis of members of genus Stenotrophomonas.</title>
        <authorList>
            <person name="Patil P.P."/>
            <person name="Midha S."/>
            <person name="Patil P.B."/>
        </authorList>
    </citation>
    <scope>NUCLEOTIDE SEQUENCE [LARGE SCALE GENOMIC DNA]</scope>
    <source>
        <strain evidence="3 4">DSM 12575</strain>
    </source>
</reference>
<evidence type="ECO:0000313" key="3">
    <source>
        <dbReference type="EMBL" id="KRG60622.1"/>
    </source>
</evidence>
<dbReference type="Proteomes" id="UP000050902">
    <property type="component" value="Unassembled WGS sequence"/>
</dbReference>
<evidence type="ECO:0000313" key="4">
    <source>
        <dbReference type="Proteomes" id="UP000050902"/>
    </source>
</evidence>
<evidence type="ECO:0000256" key="1">
    <source>
        <dbReference type="SAM" id="MobiDB-lite"/>
    </source>
</evidence>
<evidence type="ECO:0000259" key="2">
    <source>
        <dbReference type="Pfam" id="PF04480"/>
    </source>
</evidence>
<sequence length="129" mass="14814">MDMLRRRARHLRNNATDAERHLWLFLRKRNLAGHRFRRQMPLAGYIADFVCPALKLIVELDGGQYLEQADYDAQRTEVLEALGYRVLRYWNDDVLVRTGDVLEDILRAVSQNNGTPPQPSPSPAAKGRG</sequence>
<organism evidence="3 4">
    <name type="scientific">Stenotrophomonas nitritireducens</name>
    <dbReference type="NCBI Taxonomy" id="83617"/>
    <lineage>
        <taxon>Bacteria</taxon>
        <taxon>Pseudomonadati</taxon>
        <taxon>Pseudomonadota</taxon>
        <taxon>Gammaproteobacteria</taxon>
        <taxon>Lysobacterales</taxon>
        <taxon>Lysobacteraceae</taxon>
        <taxon>Stenotrophomonas</taxon>
    </lineage>
</organism>
<dbReference type="InterPro" id="IPR011335">
    <property type="entry name" value="Restrct_endonuc-II-like"/>
</dbReference>
<dbReference type="EMBL" id="LDJG01000002">
    <property type="protein sequence ID" value="KRG60622.1"/>
    <property type="molecule type" value="Genomic_DNA"/>
</dbReference>
<dbReference type="PANTHER" id="PTHR38590:SF1">
    <property type="entry name" value="BLL0828 PROTEIN"/>
    <property type="match status" value="1"/>
</dbReference>
<dbReference type="Pfam" id="PF04480">
    <property type="entry name" value="DUF559"/>
    <property type="match status" value="1"/>
</dbReference>
<name>A0ABR5NP95_9GAMM</name>
<protein>
    <recommendedName>
        <fullName evidence="2">DUF559 domain-containing protein</fullName>
    </recommendedName>
</protein>